<protein>
    <submittedName>
        <fullName evidence="1">Uncharacterized protein</fullName>
    </submittedName>
</protein>
<evidence type="ECO:0000313" key="2">
    <source>
        <dbReference type="Proteomes" id="UP001064048"/>
    </source>
</evidence>
<sequence>MKQSGELWFFVLSEVSCNDIGLGNIEDTCSLCNSESVLLCGGSTAVREEPVDNGSGLVLVSRMGSQSSLFQSKLQRLKLVEYSTLSWCLLEYHGQGMDAGGNTFDSGVAAAMRSPLATRVRDASGVQGAAFAVIDRRNF</sequence>
<name>A0ACC0JNQ0_CHOFU</name>
<dbReference type="EMBL" id="CM046119">
    <property type="protein sequence ID" value="KAI8425515.1"/>
    <property type="molecule type" value="Genomic_DNA"/>
</dbReference>
<dbReference type="Proteomes" id="UP001064048">
    <property type="component" value="Chromosome 19"/>
</dbReference>
<proteinExistence type="predicted"/>
<keyword evidence="2" id="KW-1185">Reference proteome</keyword>
<gene>
    <name evidence="1" type="ORF">MSG28_011346</name>
</gene>
<accession>A0ACC0JNQ0</accession>
<organism evidence="1 2">
    <name type="scientific">Choristoneura fumiferana</name>
    <name type="common">Spruce budworm moth</name>
    <name type="synonym">Archips fumiferana</name>
    <dbReference type="NCBI Taxonomy" id="7141"/>
    <lineage>
        <taxon>Eukaryota</taxon>
        <taxon>Metazoa</taxon>
        <taxon>Ecdysozoa</taxon>
        <taxon>Arthropoda</taxon>
        <taxon>Hexapoda</taxon>
        <taxon>Insecta</taxon>
        <taxon>Pterygota</taxon>
        <taxon>Neoptera</taxon>
        <taxon>Endopterygota</taxon>
        <taxon>Lepidoptera</taxon>
        <taxon>Glossata</taxon>
        <taxon>Ditrysia</taxon>
        <taxon>Tortricoidea</taxon>
        <taxon>Tortricidae</taxon>
        <taxon>Tortricinae</taxon>
        <taxon>Choristoneura</taxon>
    </lineage>
</organism>
<reference evidence="1 2" key="1">
    <citation type="journal article" date="2022" name="Genome Biol. Evol.">
        <title>The Spruce Budworm Genome: Reconstructing the Evolutionary History of Antifreeze Proteins.</title>
        <authorList>
            <person name="Beliveau C."/>
            <person name="Gagne P."/>
            <person name="Picq S."/>
            <person name="Vernygora O."/>
            <person name="Keeling C.I."/>
            <person name="Pinkney K."/>
            <person name="Doucet D."/>
            <person name="Wen F."/>
            <person name="Johnston J.S."/>
            <person name="Maaroufi H."/>
            <person name="Boyle B."/>
            <person name="Laroche J."/>
            <person name="Dewar K."/>
            <person name="Juretic N."/>
            <person name="Blackburn G."/>
            <person name="Nisole A."/>
            <person name="Brunet B."/>
            <person name="Brandao M."/>
            <person name="Lumley L."/>
            <person name="Duan J."/>
            <person name="Quan G."/>
            <person name="Lucarotti C.J."/>
            <person name="Roe A.D."/>
            <person name="Sperling F.A.H."/>
            <person name="Levesque R.C."/>
            <person name="Cusson M."/>
        </authorList>
    </citation>
    <scope>NUCLEOTIDE SEQUENCE [LARGE SCALE GENOMIC DNA]</scope>
    <source>
        <strain evidence="1">Glfc:IPQL:Cfum</strain>
    </source>
</reference>
<comment type="caution">
    <text evidence="1">The sequence shown here is derived from an EMBL/GenBank/DDBJ whole genome shotgun (WGS) entry which is preliminary data.</text>
</comment>
<evidence type="ECO:0000313" key="1">
    <source>
        <dbReference type="EMBL" id="KAI8425515.1"/>
    </source>
</evidence>